<sequence length="332" mass="36351">MSIHFRILCEVEVNHTYHGGPCPDFEFVVPNGSPALAAGRLLVRTRDRRLVVLYEADDEGNALRQVPGTTLLIGLRVPNPYFANFTEPAVPDGYVPIYVNDGQPRAFDPPLAARIARPSQRIAPALAERPASLKWALLGQQVAQQTLISGQDDATFVSRDWPVGLYTLTEDAGGPLSVSHWLVHPELAGQGLWGVAAVTIDAGFYTNPPLLSVSLKARRERVKYYVVARNYGVNEFGNLNVNDAGAAEQGRPAVIFDTIGRNQFAADDLPPEVLGDASTRVVLFQSQDELDRRAGGYRKLQLRSNNEVLVQHLPQAGSDRAQARFIVHLAKS</sequence>
<evidence type="ECO:0000313" key="2">
    <source>
        <dbReference type="Proteomes" id="UP000808146"/>
    </source>
</evidence>
<organism evidence="1 2">
    <name type="scientific">Candidatus Dechloromonas phosphorivorans</name>
    <dbReference type="NCBI Taxonomy" id="2899244"/>
    <lineage>
        <taxon>Bacteria</taxon>
        <taxon>Pseudomonadati</taxon>
        <taxon>Pseudomonadota</taxon>
        <taxon>Betaproteobacteria</taxon>
        <taxon>Rhodocyclales</taxon>
        <taxon>Azonexaceae</taxon>
        <taxon>Dechloromonas</taxon>
    </lineage>
</organism>
<dbReference type="AlphaFoldDB" id="A0A9D7LLX6"/>
<dbReference type="Proteomes" id="UP000808146">
    <property type="component" value="Unassembled WGS sequence"/>
</dbReference>
<gene>
    <name evidence="1" type="ORF">IPN75_03235</name>
</gene>
<dbReference type="EMBL" id="JADKBR010000001">
    <property type="protein sequence ID" value="MBK8889464.1"/>
    <property type="molecule type" value="Genomic_DNA"/>
</dbReference>
<comment type="caution">
    <text evidence="1">The sequence shown here is derived from an EMBL/GenBank/DDBJ whole genome shotgun (WGS) entry which is preliminary data.</text>
</comment>
<name>A0A9D7LLX6_9RHOO</name>
<proteinExistence type="predicted"/>
<accession>A0A9D7LLX6</accession>
<evidence type="ECO:0000313" key="1">
    <source>
        <dbReference type="EMBL" id="MBK8889464.1"/>
    </source>
</evidence>
<reference evidence="1" key="1">
    <citation type="submission" date="2020-10" db="EMBL/GenBank/DDBJ databases">
        <title>Connecting structure to function with the recovery of over 1000 high-quality activated sludge metagenome-assembled genomes encoding full-length rRNA genes using long-read sequencing.</title>
        <authorList>
            <person name="Singleton C.M."/>
            <person name="Petriglieri F."/>
            <person name="Kristensen J.M."/>
            <person name="Kirkegaard R.H."/>
            <person name="Michaelsen T.Y."/>
            <person name="Andersen M.H."/>
            <person name="Karst S.M."/>
            <person name="Dueholm M.S."/>
            <person name="Nielsen P.H."/>
            <person name="Albertsen M."/>
        </authorList>
    </citation>
    <scope>NUCLEOTIDE SEQUENCE</scope>
    <source>
        <strain evidence="1">OdNE_18-Q3-R46-58_BAT3C.305</strain>
    </source>
</reference>
<protein>
    <submittedName>
        <fullName evidence="1">Uncharacterized protein</fullName>
    </submittedName>
</protein>